<comment type="caution">
    <text evidence="2">The sequence shown here is derived from an EMBL/GenBank/DDBJ whole genome shotgun (WGS) entry which is preliminary data.</text>
</comment>
<accession>A0A7V4XQP7</accession>
<feature type="transmembrane region" description="Helical" evidence="1">
    <location>
        <begin position="12"/>
        <end position="29"/>
    </location>
</feature>
<keyword evidence="1" id="KW-0472">Membrane</keyword>
<proteinExistence type="predicted"/>
<evidence type="ECO:0000313" key="2">
    <source>
        <dbReference type="EMBL" id="HGY93312.1"/>
    </source>
</evidence>
<name>A0A7V4XQP7_9BACT</name>
<dbReference type="AlphaFoldDB" id="A0A7V4XQP7"/>
<feature type="transmembrane region" description="Helical" evidence="1">
    <location>
        <begin position="72"/>
        <end position="93"/>
    </location>
</feature>
<organism evidence="2">
    <name type="scientific">Acidobacterium capsulatum</name>
    <dbReference type="NCBI Taxonomy" id="33075"/>
    <lineage>
        <taxon>Bacteria</taxon>
        <taxon>Pseudomonadati</taxon>
        <taxon>Acidobacteriota</taxon>
        <taxon>Terriglobia</taxon>
        <taxon>Terriglobales</taxon>
        <taxon>Acidobacteriaceae</taxon>
        <taxon>Acidobacterium</taxon>
    </lineage>
</organism>
<protein>
    <submittedName>
        <fullName evidence="2">Uncharacterized protein</fullName>
    </submittedName>
</protein>
<keyword evidence="1" id="KW-1133">Transmembrane helix</keyword>
<keyword evidence="1" id="KW-0812">Transmembrane</keyword>
<reference evidence="2" key="1">
    <citation type="journal article" date="2020" name="mSystems">
        <title>Genome- and Community-Level Interaction Insights into Carbon Utilization and Element Cycling Functions of Hydrothermarchaeota in Hydrothermal Sediment.</title>
        <authorList>
            <person name="Zhou Z."/>
            <person name="Liu Y."/>
            <person name="Xu W."/>
            <person name="Pan J."/>
            <person name="Luo Z.H."/>
            <person name="Li M."/>
        </authorList>
    </citation>
    <scope>NUCLEOTIDE SEQUENCE [LARGE SCALE GENOMIC DNA]</scope>
    <source>
        <strain evidence="2">SpSt-855</strain>
    </source>
</reference>
<dbReference type="EMBL" id="DTKL01000010">
    <property type="protein sequence ID" value="HGY93312.1"/>
    <property type="molecule type" value="Genomic_DNA"/>
</dbReference>
<gene>
    <name evidence="2" type="ORF">ENW50_01275</name>
</gene>
<evidence type="ECO:0000256" key="1">
    <source>
        <dbReference type="SAM" id="Phobius"/>
    </source>
</evidence>
<feature type="transmembrane region" description="Helical" evidence="1">
    <location>
        <begin position="99"/>
        <end position="121"/>
    </location>
</feature>
<feature type="transmembrane region" description="Helical" evidence="1">
    <location>
        <begin position="35"/>
        <end position="52"/>
    </location>
</feature>
<sequence length="129" mass="12974">MAANKSQGRSFGLFLGGLTATCAGIAAFSSGMGKAALVIGLVVLAASFFTFIKLKPLEGKIALGSQPALMKLVGAVVTAGGWLLTLFGLHLTTSVGARMVIALVGLAISLVGMIGILPAACNKNAIWKA</sequence>